<dbReference type="PANTHER" id="PTHR43881:SF1">
    <property type="entry name" value="GAMMA-GLUTAMYLTRANSPEPTIDASE (AFU_ORTHOLOGUE AFUA_4G13580)"/>
    <property type="match status" value="1"/>
</dbReference>
<accession>A0A127V9N8</accession>
<sequence precursor="true">MKQLVSALFISAVSIFPAAAQQTQKPVLHGKNWMAITGKPLAATAGAMTFQKGGNAVDAACAMLAATCTMWDTLSWGGETQALIYNPKTKKVIAINAMGVAPSGATVDFFKNKGYNFPPEYGPLAATTPGTPGGLLYMLANYGTLSLEQVLSPAMEMAAGYPIEAQAANSIERGKDKIKEWPYSKEVFLTHPGEKREAPEAGEIFVQKDLLATLQKMVAAEKTALKQGKNRKQAIMAAYDRVYKGDIAREFVRSSQEQGGLITMEDLAKWKPLEEEPLMVNYKGVDVYKLQQWTQGPMLLQALNILENFDLKGMGYNSTKYIHTLYQAMNLAFADRDFYYGDPASGPKGPMKGLLSKEYAKERAKLIQYDKNDVAIGPGNPYPFEGRKNPYIKLLKDRGYELDTTKRNFAPAHDMTNNMPDAAYQDRLWLGTTSVEAADKEGWVVSMTPSGGWLPACIAGKTGMGMSQRMQSFVLDSTLNPFNVVAPGKRPRVTLSPSMALKDGKPFLASAVQGGDTQDQNLLQFFLNVTEFGMNVQQATEAANFNTNQLWLSLGGTKTTDRQPKPGQILLNDNTTQMVRDELKKMGYTLSFGGRTSGPVNAVYFDWKHGGLWGGSSNHGEDYGIGW</sequence>
<dbReference type="Gene3D" id="1.10.246.130">
    <property type="match status" value="1"/>
</dbReference>
<evidence type="ECO:0000256" key="1">
    <source>
        <dbReference type="SAM" id="SignalP"/>
    </source>
</evidence>
<dbReference type="EMBL" id="CP014504">
    <property type="protein sequence ID" value="AMP97920.1"/>
    <property type="molecule type" value="Genomic_DNA"/>
</dbReference>
<feature type="chain" id="PRO_5007280255" evidence="1">
    <location>
        <begin position="21"/>
        <end position="627"/>
    </location>
</feature>
<dbReference type="SUPFAM" id="SSF56235">
    <property type="entry name" value="N-terminal nucleophile aminohydrolases (Ntn hydrolases)"/>
    <property type="match status" value="1"/>
</dbReference>
<dbReference type="KEGG" id="pcm:AY601_0985"/>
<dbReference type="AlphaFoldDB" id="A0A127V9N8"/>
<reference evidence="2 3" key="1">
    <citation type="submission" date="2016-03" db="EMBL/GenBank/DDBJ databases">
        <title>Complete genome sequence of Pedobacter cryoconitis PAMC 27485.</title>
        <authorList>
            <person name="Lee J."/>
            <person name="Kim O.-S."/>
        </authorList>
    </citation>
    <scope>NUCLEOTIDE SEQUENCE [LARGE SCALE GENOMIC DNA]</scope>
    <source>
        <strain evidence="2 3">PAMC 27485</strain>
    </source>
</reference>
<dbReference type="InterPro" id="IPR029055">
    <property type="entry name" value="Ntn_hydrolases_N"/>
</dbReference>
<proteinExistence type="predicted"/>
<dbReference type="Gene3D" id="3.60.20.40">
    <property type="match status" value="1"/>
</dbReference>
<keyword evidence="1" id="KW-0732">Signal</keyword>
<dbReference type="Pfam" id="PF01019">
    <property type="entry name" value="G_glu_transpept"/>
    <property type="match status" value="1"/>
</dbReference>
<dbReference type="RefSeq" id="WP_068397265.1">
    <property type="nucleotide sequence ID" value="NZ_CP014504.1"/>
</dbReference>
<organism evidence="2 3">
    <name type="scientific">Pedobacter cryoconitis</name>
    <dbReference type="NCBI Taxonomy" id="188932"/>
    <lineage>
        <taxon>Bacteria</taxon>
        <taxon>Pseudomonadati</taxon>
        <taxon>Bacteroidota</taxon>
        <taxon>Sphingobacteriia</taxon>
        <taxon>Sphingobacteriales</taxon>
        <taxon>Sphingobacteriaceae</taxon>
        <taxon>Pedobacter</taxon>
    </lineage>
</organism>
<feature type="signal peptide" evidence="1">
    <location>
        <begin position="1"/>
        <end position="20"/>
    </location>
</feature>
<protein>
    <submittedName>
        <fullName evidence="2">Gamma-glutamyltranspeptidase</fullName>
    </submittedName>
</protein>
<name>A0A127V9N8_9SPHI</name>
<dbReference type="PATRIC" id="fig|188932.3.peg.1017"/>
<dbReference type="InterPro" id="IPR043138">
    <property type="entry name" value="GGT_lsub"/>
</dbReference>
<dbReference type="PANTHER" id="PTHR43881">
    <property type="entry name" value="GAMMA-GLUTAMYLTRANSPEPTIDASE (AFU_ORTHOLOGUE AFUA_4G13580)"/>
    <property type="match status" value="1"/>
</dbReference>
<keyword evidence="3" id="KW-1185">Reference proteome</keyword>
<gene>
    <name evidence="2" type="ORF">AY601_0985</name>
</gene>
<dbReference type="InterPro" id="IPR043137">
    <property type="entry name" value="GGT_ssub_C"/>
</dbReference>
<evidence type="ECO:0000313" key="3">
    <source>
        <dbReference type="Proteomes" id="UP000071561"/>
    </source>
</evidence>
<dbReference type="PRINTS" id="PR01210">
    <property type="entry name" value="GGTRANSPTASE"/>
</dbReference>
<dbReference type="Proteomes" id="UP000071561">
    <property type="component" value="Chromosome"/>
</dbReference>
<evidence type="ECO:0000313" key="2">
    <source>
        <dbReference type="EMBL" id="AMP97920.1"/>
    </source>
</evidence>
<dbReference type="InterPro" id="IPR052896">
    <property type="entry name" value="GGT-like_enzyme"/>
</dbReference>
<dbReference type="OrthoDB" id="9781342at2"/>